<evidence type="ECO:0000313" key="1">
    <source>
        <dbReference type="EMBL" id="TKJ44457.1"/>
    </source>
</evidence>
<accession>A0A532VBW7</accession>
<dbReference type="Proteomes" id="UP000317778">
    <property type="component" value="Unassembled WGS sequence"/>
</dbReference>
<organism evidence="1 2">
    <name type="scientific">candidate division TA06 bacterium B3_TA06</name>
    <dbReference type="NCBI Taxonomy" id="2012487"/>
    <lineage>
        <taxon>Bacteria</taxon>
        <taxon>Bacteria division TA06</taxon>
    </lineage>
</organism>
<dbReference type="AlphaFoldDB" id="A0A532VBW7"/>
<proteinExistence type="predicted"/>
<dbReference type="NCBIfam" id="TIGR00725">
    <property type="entry name" value="TIGR00725 family protein"/>
    <property type="match status" value="1"/>
</dbReference>
<comment type="caution">
    <text evidence="1">The sequence shown here is derived from an EMBL/GenBank/DDBJ whole genome shotgun (WGS) entry which is preliminary data.</text>
</comment>
<evidence type="ECO:0000313" key="2">
    <source>
        <dbReference type="Proteomes" id="UP000317778"/>
    </source>
</evidence>
<dbReference type="Gene3D" id="3.40.50.450">
    <property type="match status" value="1"/>
</dbReference>
<dbReference type="GO" id="GO:0005829">
    <property type="term" value="C:cytosol"/>
    <property type="evidence" value="ECO:0007669"/>
    <property type="project" value="TreeGrafter"/>
</dbReference>
<dbReference type="InterPro" id="IPR005268">
    <property type="entry name" value="CHP00725"/>
</dbReference>
<dbReference type="PANTHER" id="PTHR43393">
    <property type="entry name" value="CYTOKININ RIBOSIDE 5'-MONOPHOSPHATE PHOSPHORIBOHYDROLASE"/>
    <property type="match status" value="1"/>
</dbReference>
<name>A0A532VBW7_UNCT6</name>
<sequence length="148" mass="15443">MQIGVIGGRFCRDKVARIAEELGRLIAEQGWTLICGGRGGVMEAACKGAIKAGGVTIGVLPDSNASKANPYLTHTIVTGMGEGRNIIIVHSADALVAVDGKYGTLSEIALALARKKPVFGIGTWDISGVKMVKDPADAIERIKEVLGE</sequence>
<protein>
    <submittedName>
        <fullName evidence="1">TIGR00725 family protein</fullName>
    </submittedName>
</protein>
<gene>
    <name evidence="1" type="ORF">CEE36_00750</name>
</gene>
<dbReference type="SUPFAM" id="SSF102405">
    <property type="entry name" value="MCP/YpsA-like"/>
    <property type="match status" value="1"/>
</dbReference>
<dbReference type="EMBL" id="NJBO01000001">
    <property type="protein sequence ID" value="TKJ44457.1"/>
    <property type="molecule type" value="Genomic_DNA"/>
</dbReference>
<dbReference type="PANTHER" id="PTHR43393:SF3">
    <property type="entry name" value="LYSINE DECARBOXYLASE-LIKE PROTEIN"/>
    <property type="match status" value="1"/>
</dbReference>
<dbReference type="InterPro" id="IPR041164">
    <property type="entry name" value="LDcluster4"/>
</dbReference>
<dbReference type="Pfam" id="PF18306">
    <property type="entry name" value="LDcluster4"/>
    <property type="match status" value="1"/>
</dbReference>
<reference evidence="1 2" key="1">
    <citation type="submission" date="2017-06" db="EMBL/GenBank/DDBJ databases">
        <title>Novel microbial phyla capable of carbon fixation and sulfur reduction in deep-sea sediments.</title>
        <authorList>
            <person name="Huang J."/>
            <person name="Baker B."/>
            <person name="Wang Y."/>
        </authorList>
    </citation>
    <scope>NUCLEOTIDE SEQUENCE [LARGE SCALE GENOMIC DNA]</scope>
    <source>
        <strain evidence="1">B3_TA06</strain>
    </source>
</reference>
<dbReference type="InterPro" id="IPR052341">
    <property type="entry name" value="LOG_family_nucleotidases"/>
</dbReference>